<proteinExistence type="predicted"/>
<name>A0A1G8UF24_9RHOB</name>
<gene>
    <name evidence="2" type="ORF">SAMN04487993_104021</name>
</gene>
<dbReference type="STRING" id="555512.SAMN04487993_104021"/>
<evidence type="ECO:0000313" key="2">
    <source>
        <dbReference type="EMBL" id="SDJ52267.1"/>
    </source>
</evidence>
<dbReference type="RefSeq" id="WP_165616938.1">
    <property type="nucleotide sequence ID" value="NZ_FNEJ01000040.1"/>
</dbReference>
<keyword evidence="1" id="KW-0812">Transmembrane</keyword>
<dbReference type="EMBL" id="FNEJ01000040">
    <property type="protein sequence ID" value="SDJ52267.1"/>
    <property type="molecule type" value="Genomic_DNA"/>
</dbReference>
<evidence type="ECO:0000313" key="3">
    <source>
        <dbReference type="Proteomes" id="UP000199093"/>
    </source>
</evidence>
<sequence>MTHHPPPTGWPLWLRLICLIGGLALWVWIIGYGTPAAVRWVASQFI</sequence>
<accession>A0A1G8UF24</accession>
<protein>
    <submittedName>
        <fullName evidence="2">Uncharacterized protein</fullName>
    </submittedName>
</protein>
<feature type="transmembrane region" description="Helical" evidence="1">
    <location>
        <begin position="12"/>
        <end position="30"/>
    </location>
</feature>
<keyword evidence="1" id="KW-0472">Membrane</keyword>
<dbReference type="AlphaFoldDB" id="A0A1G8UF24"/>
<organism evidence="2 3">
    <name type="scientific">Salipiger marinus</name>
    <dbReference type="NCBI Taxonomy" id="555512"/>
    <lineage>
        <taxon>Bacteria</taxon>
        <taxon>Pseudomonadati</taxon>
        <taxon>Pseudomonadota</taxon>
        <taxon>Alphaproteobacteria</taxon>
        <taxon>Rhodobacterales</taxon>
        <taxon>Roseobacteraceae</taxon>
        <taxon>Salipiger</taxon>
    </lineage>
</organism>
<keyword evidence="1" id="KW-1133">Transmembrane helix</keyword>
<reference evidence="3" key="1">
    <citation type="submission" date="2016-10" db="EMBL/GenBank/DDBJ databases">
        <authorList>
            <person name="Varghese N."/>
            <person name="Submissions S."/>
        </authorList>
    </citation>
    <scope>NUCLEOTIDE SEQUENCE [LARGE SCALE GENOMIC DNA]</scope>
    <source>
        <strain evidence="3">DSM 26424</strain>
    </source>
</reference>
<evidence type="ECO:0000256" key="1">
    <source>
        <dbReference type="SAM" id="Phobius"/>
    </source>
</evidence>
<keyword evidence="3" id="KW-1185">Reference proteome</keyword>
<dbReference type="Proteomes" id="UP000199093">
    <property type="component" value="Unassembled WGS sequence"/>
</dbReference>